<evidence type="ECO:0000256" key="1">
    <source>
        <dbReference type="SAM" id="SignalP"/>
    </source>
</evidence>
<organism evidence="2">
    <name type="scientific">Panstrongylus lignarius</name>
    <dbReference type="NCBI Taxonomy" id="156445"/>
    <lineage>
        <taxon>Eukaryota</taxon>
        <taxon>Metazoa</taxon>
        <taxon>Ecdysozoa</taxon>
        <taxon>Arthropoda</taxon>
        <taxon>Hexapoda</taxon>
        <taxon>Insecta</taxon>
        <taxon>Pterygota</taxon>
        <taxon>Neoptera</taxon>
        <taxon>Paraneoptera</taxon>
        <taxon>Hemiptera</taxon>
        <taxon>Heteroptera</taxon>
        <taxon>Panheteroptera</taxon>
        <taxon>Cimicomorpha</taxon>
        <taxon>Reduviidae</taxon>
        <taxon>Triatominae</taxon>
        <taxon>Panstrongylus</taxon>
    </lineage>
</organism>
<dbReference type="EMBL" id="GFTR01000393">
    <property type="protein sequence ID" value="JAW16033.1"/>
    <property type="molecule type" value="Transcribed_RNA"/>
</dbReference>
<name>A0A224Y5P1_9HEMI</name>
<reference evidence="2" key="1">
    <citation type="journal article" date="2018" name="PLoS Negl. Trop. Dis.">
        <title>An insight into the salivary gland and fat body transcriptome of Panstrongylus lignarius (Hemiptera: Heteroptera), the main vector of Chagas disease in Peru.</title>
        <authorList>
            <person name="Nevoa J.C."/>
            <person name="Mendes M.T."/>
            <person name="da Silva M.V."/>
            <person name="Soares S.C."/>
            <person name="Oliveira C.J.F."/>
            <person name="Ribeiro J.M.C."/>
        </authorList>
    </citation>
    <scope>NUCLEOTIDE SEQUENCE</scope>
</reference>
<dbReference type="AlphaFoldDB" id="A0A224Y5P1"/>
<sequence>MKFFYLIMLLLSTTILASQVEEDIFQVEKFSEIIPQSVKLLTKREDRLAREKLIKCRGNTCTEQDYQIDVRT</sequence>
<evidence type="ECO:0000313" key="2">
    <source>
        <dbReference type="EMBL" id="JAW16033.1"/>
    </source>
</evidence>
<proteinExistence type="predicted"/>
<protein>
    <submittedName>
        <fullName evidence="2">Putative secreted protein</fullName>
    </submittedName>
</protein>
<accession>A0A224Y5P1</accession>
<feature type="signal peptide" evidence="1">
    <location>
        <begin position="1"/>
        <end position="17"/>
    </location>
</feature>
<feature type="chain" id="PRO_5012781846" evidence="1">
    <location>
        <begin position="18"/>
        <end position="72"/>
    </location>
</feature>
<keyword evidence="1" id="KW-0732">Signal</keyword>